<keyword evidence="2" id="KW-1003">Cell membrane</keyword>
<dbReference type="GO" id="GO:0009617">
    <property type="term" value="P:response to bacterium"/>
    <property type="evidence" value="ECO:0007669"/>
    <property type="project" value="TreeGrafter"/>
</dbReference>
<evidence type="ECO:0000313" key="10">
    <source>
        <dbReference type="EMBL" id="KAG5207005.1"/>
    </source>
</evidence>
<evidence type="ECO:0000259" key="9">
    <source>
        <dbReference type="PROSITE" id="PS50835"/>
    </source>
</evidence>
<evidence type="ECO:0000256" key="2">
    <source>
        <dbReference type="ARBA" id="ARBA00022475"/>
    </source>
</evidence>
<evidence type="ECO:0000256" key="4">
    <source>
        <dbReference type="ARBA" id="ARBA00022859"/>
    </source>
</evidence>
<evidence type="ECO:0000256" key="6">
    <source>
        <dbReference type="ARBA" id="ARBA00023157"/>
    </source>
</evidence>
<evidence type="ECO:0000256" key="7">
    <source>
        <dbReference type="ARBA" id="ARBA00023180"/>
    </source>
</evidence>
<dbReference type="SMART" id="SM00406">
    <property type="entry name" value="IGv"/>
    <property type="match status" value="2"/>
</dbReference>
<sequence>MLLIAPVLILWMQIPQVNAQQISQIPQFLLLREGKNFTTYCNSSSTFYRLQWYKQSPGGSPVLLMILAKAGEVKTEQRLTGTVINAKTTQPSSMDCAEGEDVNLPCNHSTIGANDYIHWYRQNPNQSPQYVIHGLRGTVNRSMASLHIASDRKSSTLVLPQVTLRDAAVYYCILREAHWDRRGCTCAVSLVGRWGDGVGRAVTRANLESSRRRIREQKGTEAQGKARAVLALLGMWPTGFGSPVVNVPISAAPPDKPPVLTEKSREQGSFSFANMHPVTHSVLLIILVLGGTNGDSVNQTEGPVTVSERALMTLNCTYQTADFSSYLYWYVQHLNKAPQLLLKGLTADKKLLVAPEMLLPKKGTEAQGKARAVLALLGMSPTGFGSPVVNVPISAAPPDKPPVLTEKSRHNYKNAEFNSYNNFNIPGGCSPHPYLTGGMSEHPSEGLRGEDRVEQSPQTLGIQEGDSLSLNCSYTVNGFRGLQWYRQDPGKGPELLFLLYSVGDEKQEERLRATLLKKGSSLHFEAPKPEDSATYLCAVQTQCSPGTCRLYPNPEAAALE</sequence>
<dbReference type="Proteomes" id="UP000664991">
    <property type="component" value="Unassembled WGS sequence"/>
</dbReference>
<dbReference type="AlphaFoldDB" id="A0A836A3H1"/>
<organism evidence="10 11">
    <name type="scientific">Ovis aries</name>
    <name type="common">Sheep</name>
    <dbReference type="NCBI Taxonomy" id="9940"/>
    <lineage>
        <taxon>Eukaryota</taxon>
        <taxon>Metazoa</taxon>
        <taxon>Chordata</taxon>
        <taxon>Craniata</taxon>
        <taxon>Vertebrata</taxon>
        <taxon>Euteleostomi</taxon>
        <taxon>Mammalia</taxon>
        <taxon>Eutheria</taxon>
        <taxon>Laurasiatheria</taxon>
        <taxon>Artiodactyla</taxon>
        <taxon>Ruminantia</taxon>
        <taxon>Pecora</taxon>
        <taxon>Bovidae</taxon>
        <taxon>Caprinae</taxon>
        <taxon>Ovis</taxon>
    </lineage>
</organism>
<dbReference type="CDD" id="cd00099">
    <property type="entry name" value="IgV"/>
    <property type="match status" value="1"/>
</dbReference>
<dbReference type="InterPro" id="IPR003599">
    <property type="entry name" value="Ig_sub"/>
</dbReference>
<feature type="signal peptide" evidence="8">
    <location>
        <begin position="1"/>
        <end position="19"/>
    </location>
</feature>
<reference evidence="10 11" key="1">
    <citation type="submission" date="2020-12" db="EMBL/GenBank/DDBJ databases">
        <title>De novo assembly of Tibetan sheep genome.</title>
        <authorList>
            <person name="Li X."/>
        </authorList>
    </citation>
    <scope>NUCLEOTIDE SEQUENCE [LARGE SCALE GENOMIC DNA]</scope>
    <source>
        <tissue evidence="10">Heart</tissue>
    </source>
</reference>
<keyword evidence="6" id="KW-1015">Disulfide bond</keyword>
<dbReference type="SMART" id="SM00408">
    <property type="entry name" value="IGc2"/>
    <property type="match status" value="2"/>
</dbReference>
<evidence type="ECO:0000256" key="3">
    <source>
        <dbReference type="ARBA" id="ARBA00022729"/>
    </source>
</evidence>
<keyword evidence="5" id="KW-0472">Membrane</keyword>
<dbReference type="PANTHER" id="PTHR19433:SF132">
    <property type="entry name" value="T CELL RECEPTOR ALPHA VARIABLE 26-1"/>
    <property type="match status" value="1"/>
</dbReference>
<feature type="domain" description="Ig-like" evidence="9">
    <location>
        <begin position="61"/>
        <end position="172"/>
    </location>
</feature>
<evidence type="ECO:0000256" key="1">
    <source>
        <dbReference type="ARBA" id="ARBA00004236"/>
    </source>
</evidence>
<evidence type="ECO:0000313" key="11">
    <source>
        <dbReference type="Proteomes" id="UP000664991"/>
    </source>
</evidence>
<dbReference type="InterPro" id="IPR003598">
    <property type="entry name" value="Ig_sub2"/>
</dbReference>
<dbReference type="Gene3D" id="2.60.40.10">
    <property type="entry name" value="Immunoglobulins"/>
    <property type="match status" value="4"/>
</dbReference>
<dbReference type="SUPFAM" id="SSF48726">
    <property type="entry name" value="Immunoglobulin"/>
    <property type="match status" value="4"/>
</dbReference>
<keyword evidence="4" id="KW-0391">Immunity</keyword>
<comment type="caution">
    <text evidence="10">The sequence shown here is derived from an EMBL/GenBank/DDBJ whole genome shotgun (WGS) entry which is preliminary data.</text>
</comment>
<keyword evidence="3 8" id="KW-0732">Signal</keyword>
<comment type="subcellular location">
    <subcellularLocation>
        <location evidence="1">Cell membrane</location>
    </subcellularLocation>
</comment>
<evidence type="ECO:0000256" key="5">
    <source>
        <dbReference type="ARBA" id="ARBA00023136"/>
    </source>
</evidence>
<dbReference type="InterPro" id="IPR036179">
    <property type="entry name" value="Ig-like_dom_sf"/>
</dbReference>
<dbReference type="InterPro" id="IPR013106">
    <property type="entry name" value="Ig_V-set"/>
</dbReference>
<feature type="domain" description="Ig-like" evidence="9">
    <location>
        <begin position="451"/>
        <end position="540"/>
    </location>
</feature>
<dbReference type="EMBL" id="JAEMGP010000007">
    <property type="protein sequence ID" value="KAG5207005.1"/>
    <property type="molecule type" value="Genomic_DNA"/>
</dbReference>
<dbReference type="PROSITE" id="PS50835">
    <property type="entry name" value="IG_LIKE"/>
    <property type="match status" value="2"/>
</dbReference>
<evidence type="ECO:0000256" key="8">
    <source>
        <dbReference type="SAM" id="SignalP"/>
    </source>
</evidence>
<dbReference type="GO" id="GO:0002376">
    <property type="term" value="P:immune system process"/>
    <property type="evidence" value="ECO:0007669"/>
    <property type="project" value="UniProtKB-KW"/>
</dbReference>
<gene>
    <name evidence="10" type="ORF">JEQ12_018578</name>
</gene>
<feature type="chain" id="PRO_5032333633" description="Ig-like domain-containing protein" evidence="8">
    <location>
        <begin position="20"/>
        <end position="560"/>
    </location>
</feature>
<dbReference type="GO" id="GO:0005886">
    <property type="term" value="C:plasma membrane"/>
    <property type="evidence" value="ECO:0007669"/>
    <property type="project" value="UniProtKB-SubCell"/>
</dbReference>
<dbReference type="InterPro" id="IPR007110">
    <property type="entry name" value="Ig-like_dom"/>
</dbReference>
<dbReference type="PANTHER" id="PTHR19433">
    <property type="entry name" value="T-CELL RECEPTOR ALPHA CHAIN V REGION-RELATED"/>
    <property type="match status" value="1"/>
</dbReference>
<proteinExistence type="predicted"/>
<protein>
    <recommendedName>
        <fullName evidence="9">Ig-like domain-containing protein</fullName>
    </recommendedName>
</protein>
<keyword evidence="7" id="KW-0325">Glycoprotein</keyword>
<dbReference type="InterPro" id="IPR013783">
    <property type="entry name" value="Ig-like_fold"/>
</dbReference>
<dbReference type="SMART" id="SM00409">
    <property type="entry name" value="IG"/>
    <property type="match status" value="2"/>
</dbReference>
<dbReference type="InterPro" id="IPR052051">
    <property type="entry name" value="TCR_complex_component"/>
</dbReference>
<name>A0A836A3H1_SHEEP</name>
<accession>A0A836A3H1</accession>
<dbReference type="Pfam" id="PF07686">
    <property type="entry name" value="V-set"/>
    <property type="match status" value="2"/>
</dbReference>